<evidence type="ECO:0000256" key="1">
    <source>
        <dbReference type="SAM" id="MobiDB-lite"/>
    </source>
</evidence>
<name>A0A4C1Y318_EUMVA</name>
<evidence type="ECO:0000313" key="3">
    <source>
        <dbReference type="Proteomes" id="UP000299102"/>
    </source>
</evidence>
<comment type="caution">
    <text evidence="2">The sequence shown here is derived from an EMBL/GenBank/DDBJ whole genome shotgun (WGS) entry which is preliminary data.</text>
</comment>
<sequence>MKRSVQACACKDQISRRTHTGGGRRSVTEAREPENQIRHCPSPRGSLLLSAQWRTAGKPLTYPKNRNRPKSDHTGARADCGSRRSHATDMLLETRESIGEEDRYVILGTMSESCTRSSPVQARFLVFWGPQKKRISSGHRFSRNRSPAQSGSVSIKCFCAPTAMRAVKTAD</sequence>
<feature type="compositionally biased region" description="Basic and acidic residues" evidence="1">
    <location>
        <begin position="69"/>
        <end position="82"/>
    </location>
</feature>
<proteinExistence type="predicted"/>
<protein>
    <submittedName>
        <fullName evidence="2">Uncharacterized protein</fullName>
    </submittedName>
</protein>
<dbReference type="EMBL" id="BGZK01001069">
    <property type="protein sequence ID" value="GBP70288.1"/>
    <property type="molecule type" value="Genomic_DNA"/>
</dbReference>
<feature type="region of interest" description="Disordered" evidence="1">
    <location>
        <begin position="16"/>
        <end position="43"/>
    </location>
</feature>
<reference evidence="2 3" key="1">
    <citation type="journal article" date="2019" name="Commun. Biol.">
        <title>The bagworm genome reveals a unique fibroin gene that provides high tensile strength.</title>
        <authorList>
            <person name="Kono N."/>
            <person name="Nakamura H."/>
            <person name="Ohtoshi R."/>
            <person name="Tomita M."/>
            <person name="Numata K."/>
            <person name="Arakawa K."/>
        </authorList>
    </citation>
    <scope>NUCLEOTIDE SEQUENCE [LARGE SCALE GENOMIC DNA]</scope>
</reference>
<feature type="compositionally biased region" description="Basic and acidic residues" evidence="1">
    <location>
        <begin position="26"/>
        <end position="37"/>
    </location>
</feature>
<feature type="region of interest" description="Disordered" evidence="1">
    <location>
        <begin position="58"/>
        <end position="88"/>
    </location>
</feature>
<dbReference type="Proteomes" id="UP000299102">
    <property type="component" value="Unassembled WGS sequence"/>
</dbReference>
<gene>
    <name evidence="2" type="ORF">EVAR_52307_1</name>
</gene>
<accession>A0A4C1Y318</accession>
<organism evidence="2 3">
    <name type="scientific">Eumeta variegata</name>
    <name type="common">Bagworm moth</name>
    <name type="synonym">Eumeta japonica</name>
    <dbReference type="NCBI Taxonomy" id="151549"/>
    <lineage>
        <taxon>Eukaryota</taxon>
        <taxon>Metazoa</taxon>
        <taxon>Ecdysozoa</taxon>
        <taxon>Arthropoda</taxon>
        <taxon>Hexapoda</taxon>
        <taxon>Insecta</taxon>
        <taxon>Pterygota</taxon>
        <taxon>Neoptera</taxon>
        <taxon>Endopterygota</taxon>
        <taxon>Lepidoptera</taxon>
        <taxon>Glossata</taxon>
        <taxon>Ditrysia</taxon>
        <taxon>Tineoidea</taxon>
        <taxon>Psychidae</taxon>
        <taxon>Oiketicinae</taxon>
        <taxon>Eumeta</taxon>
    </lineage>
</organism>
<keyword evidence="3" id="KW-1185">Reference proteome</keyword>
<dbReference type="AlphaFoldDB" id="A0A4C1Y318"/>
<evidence type="ECO:0000313" key="2">
    <source>
        <dbReference type="EMBL" id="GBP70288.1"/>
    </source>
</evidence>